<keyword evidence="6" id="KW-0325">Glycoprotein</keyword>
<evidence type="ECO:0000256" key="6">
    <source>
        <dbReference type="ARBA" id="ARBA00023180"/>
    </source>
</evidence>
<gene>
    <name evidence="10" type="ORF">RRG08_021506</name>
</gene>
<dbReference type="PANTHER" id="PTHR13412">
    <property type="entry name" value="T-CELL IMMUNOMODULATORY PROTEIN HOMOLOG"/>
    <property type="match status" value="1"/>
</dbReference>
<keyword evidence="3 7" id="KW-0812">Transmembrane</keyword>
<dbReference type="InterPro" id="IPR028994">
    <property type="entry name" value="Integrin_alpha_N"/>
</dbReference>
<keyword evidence="11" id="KW-1185">Reference proteome</keyword>
<keyword evidence="4 7" id="KW-1133">Transmembrane helix</keyword>
<evidence type="ECO:0000259" key="9">
    <source>
        <dbReference type="Pfam" id="PF23122"/>
    </source>
</evidence>
<evidence type="ECO:0000256" key="1">
    <source>
        <dbReference type="ARBA" id="ARBA00004479"/>
    </source>
</evidence>
<protein>
    <recommendedName>
        <fullName evidence="9">T-cell immunomodulatory protein TIP C2 domain-containing protein</fullName>
    </recommendedName>
</protein>
<evidence type="ECO:0000256" key="7">
    <source>
        <dbReference type="SAM" id="Phobius"/>
    </source>
</evidence>
<comment type="subcellular location">
    <subcellularLocation>
        <location evidence="1">Membrane</location>
        <topology evidence="1">Single-pass type I membrane protein</topology>
    </subcellularLocation>
</comment>
<keyword evidence="5 7" id="KW-0472">Membrane</keyword>
<evidence type="ECO:0000256" key="5">
    <source>
        <dbReference type="ARBA" id="ARBA00023136"/>
    </source>
</evidence>
<feature type="transmembrane region" description="Helical" evidence="7">
    <location>
        <begin position="560"/>
        <end position="584"/>
    </location>
</feature>
<reference evidence="10" key="1">
    <citation type="journal article" date="2023" name="G3 (Bethesda)">
        <title>A reference genome for the long-term kleptoplast-retaining sea slug Elysia crispata morphotype clarki.</title>
        <authorList>
            <person name="Eastman K.E."/>
            <person name="Pendleton A.L."/>
            <person name="Shaikh M.A."/>
            <person name="Suttiyut T."/>
            <person name="Ogas R."/>
            <person name="Tomko P."/>
            <person name="Gavelis G."/>
            <person name="Widhalm J.R."/>
            <person name="Wisecaver J.H."/>
        </authorList>
    </citation>
    <scope>NUCLEOTIDE SEQUENCE</scope>
    <source>
        <strain evidence="10">ECLA1</strain>
    </source>
</reference>
<proteinExistence type="inferred from homology"/>
<dbReference type="PANTHER" id="PTHR13412:SF0">
    <property type="entry name" value="T-CELL IMMUNOMODULATORY PROTEIN"/>
    <property type="match status" value="1"/>
</dbReference>
<evidence type="ECO:0000313" key="10">
    <source>
        <dbReference type="EMBL" id="KAK3803308.1"/>
    </source>
</evidence>
<feature type="signal peptide" evidence="8">
    <location>
        <begin position="1"/>
        <end position="19"/>
    </location>
</feature>
<evidence type="ECO:0000256" key="2">
    <source>
        <dbReference type="ARBA" id="ARBA00006496"/>
    </source>
</evidence>
<name>A0AAE1EEZ4_9GAST</name>
<comment type="caution">
    <text evidence="10">The sequence shown here is derived from an EMBL/GenBank/DDBJ whole genome shotgun (WGS) entry which is preliminary data.</text>
</comment>
<dbReference type="AlphaFoldDB" id="A0AAE1EEZ4"/>
<evidence type="ECO:0000256" key="4">
    <source>
        <dbReference type="ARBA" id="ARBA00022989"/>
    </source>
</evidence>
<accession>A0AAE1EEZ4</accession>
<dbReference type="Proteomes" id="UP001283361">
    <property type="component" value="Unassembled WGS sequence"/>
</dbReference>
<organism evidence="10 11">
    <name type="scientific">Elysia crispata</name>
    <name type="common">lettuce slug</name>
    <dbReference type="NCBI Taxonomy" id="231223"/>
    <lineage>
        <taxon>Eukaryota</taxon>
        <taxon>Metazoa</taxon>
        <taxon>Spiralia</taxon>
        <taxon>Lophotrochozoa</taxon>
        <taxon>Mollusca</taxon>
        <taxon>Gastropoda</taxon>
        <taxon>Heterobranchia</taxon>
        <taxon>Euthyneura</taxon>
        <taxon>Panpulmonata</taxon>
        <taxon>Sacoglossa</taxon>
        <taxon>Placobranchoidea</taxon>
        <taxon>Plakobranchidae</taxon>
        <taxon>Elysia</taxon>
    </lineage>
</organism>
<feature type="chain" id="PRO_5042178964" description="T-cell immunomodulatory protein TIP C2 domain-containing protein" evidence="8">
    <location>
        <begin position="20"/>
        <end position="606"/>
    </location>
</feature>
<dbReference type="GO" id="GO:0005886">
    <property type="term" value="C:plasma membrane"/>
    <property type="evidence" value="ECO:0007669"/>
    <property type="project" value="TreeGrafter"/>
</dbReference>
<dbReference type="InterPro" id="IPR024881">
    <property type="entry name" value="Tip"/>
</dbReference>
<evidence type="ECO:0000256" key="3">
    <source>
        <dbReference type="ARBA" id="ARBA00022692"/>
    </source>
</evidence>
<keyword evidence="8" id="KW-0732">Signal</keyword>
<dbReference type="Gene3D" id="2.130.10.130">
    <property type="entry name" value="Integrin alpha, N-terminal"/>
    <property type="match status" value="2"/>
</dbReference>
<dbReference type="EMBL" id="JAWDGP010000167">
    <property type="protein sequence ID" value="KAK3803308.1"/>
    <property type="molecule type" value="Genomic_DNA"/>
</dbReference>
<dbReference type="SUPFAM" id="SSF69318">
    <property type="entry name" value="Integrin alpha N-terminal domain"/>
    <property type="match status" value="1"/>
</dbReference>
<dbReference type="InterPro" id="IPR057089">
    <property type="entry name" value="C2_TIP"/>
</dbReference>
<comment type="similarity">
    <text evidence="2">Belongs to the TIP family.</text>
</comment>
<feature type="domain" description="T-cell immunomodulatory protein TIP C2" evidence="9">
    <location>
        <begin position="454"/>
        <end position="554"/>
    </location>
</feature>
<evidence type="ECO:0000313" key="11">
    <source>
        <dbReference type="Proteomes" id="UP001283361"/>
    </source>
</evidence>
<evidence type="ECO:0000256" key="8">
    <source>
        <dbReference type="SAM" id="SignalP"/>
    </source>
</evidence>
<dbReference type="Pfam" id="PF23122">
    <property type="entry name" value="C2_ITFG1"/>
    <property type="match status" value="1"/>
</dbReference>
<sequence length="606" mass="67131">MLAILFMVLPLVVVCVVECSLSDVTSAVFGRENGLIAAFGDINADKATDIFVLSEGGKSLSILQADIDISRDETSFSDRPFILGTNADHPIVAVVPGDFNVDSQMDVLVMRRVDDESTMVKVEIYSGSQDAEANTPYLTINETFRDQPAIIDGNGDMSPDLFGETSDGKRGLWIFKDNDSYSVEFYENPPDHQLAPLKIPQSSAFLDLNGDLTADLCAVSEKNGETSFEFWLNKEGVLTYTYSIKAPQELKVVGQPAFTDFNGNHIVNILLPGCLDEECKDSAVFIWEHNKYKDASSWYNLYVNFASDNHKTTFIKNMEVTNWLSLPMTLRIGDFNLDGYPDALAILSDTTDGPHNTSAFILYNDGCSGDHCGGFSRSLSIAYNEQLQKSKPVITSFFDLKENGVLDIVLSEMQDDGSTVLRAIQQDFSGDASFLKVMVVSVLCFKNCPRGHSPYGVNQVGPTAKFESTTPMGKDQIGQASQLSQSAYFSLQLPFMLFGLGQTPNFVDELYVGIPYPEGKSPRVHSWSSIIPNSQIIIIPYPLDSPSRWKHELYVTPSRLVLLTGVSLLGTCAFIGIIVALLHWRERIEDKKEKLQEAQRFHFDAM</sequence>